<dbReference type="InterPro" id="IPR038884">
    <property type="entry name" value="CFAP61"/>
</dbReference>
<dbReference type="VEuPathDB" id="VectorBase:PHUM593170"/>
<dbReference type="Pfam" id="PF16092">
    <property type="entry name" value="CFAP61_N"/>
    <property type="match status" value="1"/>
</dbReference>
<dbReference type="FunCoup" id="E0W2I4">
    <property type="interactions" value="2"/>
</dbReference>
<dbReference type="InterPro" id="IPR032151">
    <property type="entry name" value="CFAP61_N"/>
</dbReference>
<evidence type="ECO:0000313" key="3">
    <source>
        <dbReference type="EMBL" id="EEB19840.1"/>
    </source>
</evidence>
<evidence type="ECO:0000259" key="1">
    <source>
        <dbReference type="Pfam" id="PF16092"/>
    </source>
</evidence>
<dbReference type="InParanoid" id="E0W2I4"/>
<keyword evidence="5" id="KW-1185">Reference proteome</keyword>
<accession>E0W2I4</accession>
<dbReference type="OrthoDB" id="382863at2759"/>
<name>E0W2I4_PEDHC</name>
<dbReference type="OMA" id="RWNEGQI"/>
<evidence type="ECO:0000313" key="4">
    <source>
        <dbReference type="EnsemblMetazoa" id="PHUM593170-PA"/>
    </source>
</evidence>
<dbReference type="Pfam" id="PF23150">
    <property type="entry name" value="CFAP61_dimer"/>
    <property type="match status" value="1"/>
</dbReference>
<reference evidence="3" key="1">
    <citation type="submission" date="2007-04" db="EMBL/GenBank/DDBJ databases">
        <title>Annotation of Pediculus humanus corporis strain USDA.</title>
        <authorList>
            <person name="Kirkness E."/>
            <person name="Hannick L."/>
            <person name="Hass B."/>
            <person name="Bruggner R."/>
            <person name="Lawson D."/>
            <person name="Bidwell S."/>
            <person name="Joardar V."/>
            <person name="Caler E."/>
            <person name="Walenz B."/>
            <person name="Inman J."/>
            <person name="Schobel S."/>
            <person name="Galinsky K."/>
            <person name="Amedeo P."/>
            <person name="Strausberg R."/>
        </authorList>
    </citation>
    <scope>NUCLEOTIDE SEQUENCE</scope>
    <source>
        <strain evidence="3">USDA</strain>
    </source>
</reference>
<dbReference type="PANTHER" id="PTHR21178:SF8">
    <property type="entry name" value="CILIA- AND FLAGELLA-ASSOCIATED PROTEIN 61"/>
    <property type="match status" value="1"/>
</dbReference>
<dbReference type="KEGG" id="phu:Phum_PHUM593170"/>
<dbReference type="EMBL" id="DS235878">
    <property type="protein sequence ID" value="EEB19840.1"/>
    <property type="molecule type" value="Genomic_DNA"/>
</dbReference>
<dbReference type="EnsemblMetazoa" id="PHUM593170-RA">
    <property type="protein sequence ID" value="PHUM593170-PA"/>
    <property type="gene ID" value="PHUM593170"/>
</dbReference>
<organism>
    <name type="scientific">Pediculus humanus subsp. corporis</name>
    <name type="common">Body louse</name>
    <dbReference type="NCBI Taxonomy" id="121224"/>
    <lineage>
        <taxon>Eukaryota</taxon>
        <taxon>Metazoa</taxon>
        <taxon>Ecdysozoa</taxon>
        <taxon>Arthropoda</taxon>
        <taxon>Hexapoda</taxon>
        <taxon>Insecta</taxon>
        <taxon>Pterygota</taxon>
        <taxon>Neoptera</taxon>
        <taxon>Paraneoptera</taxon>
        <taxon>Psocodea</taxon>
        <taxon>Troctomorpha</taxon>
        <taxon>Phthiraptera</taxon>
        <taxon>Anoplura</taxon>
        <taxon>Pediculidae</taxon>
        <taxon>Pediculus</taxon>
    </lineage>
</organism>
<proteinExistence type="predicted"/>
<evidence type="ECO:0000259" key="2">
    <source>
        <dbReference type="Pfam" id="PF23150"/>
    </source>
</evidence>
<reference evidence="4" key="3">
    <citation type="submission" date="2020-05" db="UniProtKB">
        <authorList>
            <consortium name="EnsemblMetazoa"/>
        </authorList>
    </citation>
    <scope>IDENTIFICATION</scope>
    <source>
        <strain evidence="4">USDA</strain>
    </source>
</reference>
<dbReference type="PANTHER" id="PTHR21178">
    <property type="entry name" value="CILIA- AND FLAGELLA-ASSOCIATED PROTEIN 61"/>
    <property type="match status" value="1"/>
</dbReference>
<dbReference type="EMBL" id="AAZO01007228">
    <property type="status" value="NOT_ANNOTATED_CDS"/>
    <property type="molecule type" value="Genomic_DNA"/>
</dbReference>
<gene>
    <name evidence="4" type="primary">8232814</name>
    <name evidence="3" type="ORF">Phum_PHUM593170</name>
</gene>
<dbReference type="Proteomes" id="UP000009046">
    <property type="component" value="Unassembled WGS sequence"/>
</dbReference>
<dbReference type="SUPFAM" id="SSF51905">
    <property type="entry name" value="FAD/NAD(P)-binding domain"/>
    <property type="match status" value="1"/>
</dbReference>
<evidence type="ECO:0000313" key="5">
    <source>
        <dbReference type="Proteomes" id="UP000009046"/>
    </source>
</evidence>
<dbReference type="AlphaFoldDB" id="E0W2I4"/>
<dbReference type="EMBL" id="AAZO01007230">
    <property type="status" value="NOT_ANNOTATED_CDS"/>
    <property type="molecule type" value="Genomic_DNA"/>
</dbReference>
<sequence length="1022" mass="119237">MKCRRGVPSEIISWRRAILNDIPAIEFLKSDTGDIANALYRQRNINKLIENSFYPIVQCDPNGQLISFTVCDTFPNIPSVPSFFWTDWLHSTYRMVGANPRNTFFIHYMLWLSNHSENFLYVLLTTIFKEFLFLEHVFIVKPPNVEFPDLYNGYFIPVLPFGLEKVDYNSVQTLFVCLRTSLLRSLPIRIAFKEEFNTISLFLQHDINILHTKSKSLMNFEFIFGKEKKILICESEGKIVGVMVLNLEVNLDFFNEYFELAPYRAAFRSIPDRDYCILNISTDFLPFSLLKLFTRVTPKILSNIKQELYLCHRNSLSVNSMIVREANVNDLSSIVNFLKNAYEFNKIYQDINRSLVLSNEFQCFLLMVGSKIEGVSLIDSEGSEEYFHLYFDLQNFTSFKFRENKNNFIIKHFILNPAYQIHSQFFIRDIMRILDTSCLFYLYSELSQTQNNTITVLENLTPVKPKKKHLLIFEEKYRSRPFSLHFTNLGLCGFTKFHLNIVIVVVGASRTALSFLQNLIFGSSSSYIIYNNLICVTPHGYDFIDGTEEDVKSLLFPIRDNTGKKHESMLSLQIYVNFIYGLMTKINRSEKYIVVNNEVTVKYDYLILTCGLQYSPPMPQAMESSKDQCRKFHKSSLARFLFRVEPKIKNEPKSPLNLFIINSVTDAKTSLHSLKSLMEQLNTNVEQKIVVYGHNLHVFLLINALIKLGVPGEIIVFVEPFPPKESKVTVFNDSNVDEKVLDSVKKLKVHYYQKYFLHDWSISSEYITSITFRSNYKEKKIKMKIFIRLKPCSEAGLVYDGRLIINNRFKTNDDYIYAAGPFTKYSRRYYAYQQDHLHYNSSEIGEKGEVLITGLPKMENGYFRLHLDPQGFVVSLTCLSKNEIDYVNLSSVLGLHEKLLNNLLLRYDLGLIPDLFEYFREPWTQAIFHEKFPLLSQQNHKAFDKNINESVEVNFVESIIQKLIRNRWQALPESLKRKIESEFIDSSIEKEIKDNLLGFLEFYKGDFSKYAIPSTLSKLLYD</sequence>
<dbReference type="EMBL" id="AAZO01007229">
    <property type="status" value="NOT_ANNOTATED_CDS"/>
    <property type="molecule type" value="Genomic_DNA"/>
</dbReference>
<feature type="domain" description="CFAP61 dimerisation" evidence="2">
    <location>
        <begin position="843"/>
        <end position="927"/>
    </location>
</feature>
<dbReference type="RefSeq" id="XP_002432578.1">
    <property type="nucleotide sequence ID" value="XM_002432533.1"/>
</dbReference>
<protein>
    <submittedName>
        <fullName evidence="3 4">Uncharacterized protein</fullName>
    </submittedName>
</protein>
<reference evidence="3" key="2">
    <citation type="submission" date="2007-04" db="EMBL/GenBank/DDBJ databases">
        <title>The genome of the human body louse.</title>
        <authorList>
            <consortium name="The Human Body Louse Genome Consortium"/>
            <person name="Kirkness E."/>
            <person name="Walenz B."/>
            <person name="Hass B."/>
            <person name="Bruggner R."/>
            <person name="Strausberg R."/>
        </authorList>
    </citation>
    <scope>NUCLEOTIDE SEQUENCE</scope>
    <source>
        <strain evidence="3">USDA</strain>
    </source>
</reference>
<dbReference type="InterPro" id="IPR036188">
    <property type="entry name" value="FAD/NAD-bd_sf"/>
</dbReference>
<feature type="domain" description="Cilia- and flagella-associated protein 61 N-terminal" evidence="1">
    <location>
        <begin position="14"/>
        <end position="268"/>
    </location>
</feature>
<dbReference type="GeneID" id="8232814"/>
<dbReference type="HOGENOM" id="CLU_003251_0_0_1"/>
<dbReference type="CTD" id="8232814"/>
<dbReference type="InterPro" id="IPR056299">
    <property type="entry name" value="CFAP61_dimer"/>
</dbReference>
<dbReference type="eggNOG" id="ENOG502QSEC">
    <property type="taxonomic scope" value="Eukaryota"/>
</dbReference>